<evidence type="ECO:0000259" key="4">
    <source>
        <dbReference type="Pfam" id="PF21058"/>
    </source>
</evidence>
<dbReference type="PANTHER" id="PTHR23412">
    <property type="entry name" value="STEREOCILIN RELATED"/>
    <property type="match status" value="1"/>
</dbReference>
<dbReference type="GO" id="GO:0032426">
    <property type="term" value="C:stereocilium tip"/>
    <property type="evidence" value="ECO:0007669"/>
    <property type="project" value="TreeGrafter"/>
</dbReference>
<dbReference type="GO" id="GO:0009986">
    <property type="term" value="C:cell surface"/>
    <property type="evidence" value="ECO:0007669"/>
    <property type="project" value="TreeGrafter"/>
</dbReference>
<dbReference type="PANTHER" id="PTHR23412:SF14">
    <property type="entry name" value="STEREOCILIN-RELATED"/>
    <property type="match status" value="1"/>
</dbReference>
<proteinExistence type="predicted"/>
<evidence type="ECO:0000313" key="6">
    <source>
        <dbReference type="Proteomes" id="UP000261540"/>
    </source>
</evidence>
<feature type="chain" id="PRO_5045034716" evidence="3">
    <location>
        <begin position="17"/>
        <end position="1486"/>
    </location>
</feature>
<name>A0A3B3T1I3_9TELE</name>
<dbReference type="GO" id="GO:0007160">
    <property type="term" value="P:cell-matrix adhesion"/>
    <property type="evidence" value="ECO:0007669"/>
    <property type="project" value="TreeGrafter"/>
</dbReference>
<dbReference type="Proteomes" id="UP000261540">
    <property type="component" value="Unplaced"/>
</dbReference>
<dbReference type="GeneTree" id="ENSGT00950000182957"/>
<dbReference type="InterPro" id="IPR026664">
    <property type="entry name" value="Stereocilin-rel"/>
</dbReference>
<reference evidence="5" key="2">
    <citation type="submission" date="2025-09" db="UniProtKB">
        <authorList>
            <consortium name="Ensembl"/>
        </authorList>
    </citation>
    <scope>IDENTIFICATION</scope>
</reference>
<accession>A0A3B3T1I3</accession>
<organism evidence="5 6">
    <name type="scientific">Paramormyrops kingsleyae</name>
    <dbReference type="NCBI Taxonomy" id="1676925"/>
    <lineage>
        <taxon>Eukaryota</taxon>
        <taxon>Metazoa</taxon>
        <taxon>Chordata</taxon>
        <taxon>Craniata</taxon>
        <taxon>Vertebrata</taxon>
        <taxon>Euteleostomi</taxon>
        <taxon>Actinopterygii</taxon>
        <taxon>Neopterygii</taxon>
        <taxon>Teleostei</taxon>
        <taxon>Osteoglossocephala</taxon>
        <taxon>Osteoglossomorpha</taxon>
        <taxon>Osteoglossiformes</taxon>
        <taxon>Mormyridae</taxon>
        <taxon>Paramormyrops</taxon>
    </lineage>
</organism>
<protein>
    <submittedName>
        <fullName evidence="5">Stereocilin</fullName>
    </submittedName>
</protein>
<evidence type="ECO:0000313" key="5">
    <source>
        <dbReference type="Ensembl" id="ENSPKIP00000036530.1"/>
    </source>
</evidence>
<sequence length="1486" mass="165173">MTISAKTLLLIPLTLLHLHFPGMDKSLDRNRLSGFLYNISMYLQGVGEAKDNPHPSDQDQFWENVLYSFLQLNQEGLYSTWDGKVAPRPTFKMLDLFLSLRGSPHWNGLLGLVQAIASLSGQQNQRHLLTFFSQNWRMISALLDATLQGLLSGTYGQASAGVQGFICILKGRDDCAFNVGWLQQLMDFLETRNWKPVINLRLAEPSPVLLKGLDGLRRGLLHRVGSSVYGNLRKKVSHVTDALLDEVSSLVGVPHPNQHGKCSVGDLRQLILWGIRNNLTWNAQALGFISQGPPTRPQFRSCPSFQEDGRSSRPSEYLSSAEILEAACNDSIPGLSGVSNFTVFLYCNLFEGNDDGTIAEAGHVGPDLHTSCSDAAWYLSAAEEDFLWVHVCSEFFAREFNNTVCANSSFWLRRAQQVRKLATSGGSGPDPDDECLMQLRTRSLSARDFRRCFLPNSFTLITSLCGNDSEPYPHGGGWAAEYCSRVLHNDSSAPLGQEPCDYEHWGGQRFMNHTLLQLCAETEGLKEHVCLNATLLHPLAAAQPWLLGWCSDLGLEPAGGGEKCFLQRVFDMLPAPYNFDTSRLCASPAPFLLEALYSLSQCEGGRDERVGWLGAVRYVLRVLDFVVGISAGLEEGESDVRQGLSQAILLSSLLDNTSFWGTLRPNASLSVLHTIGLFLRKEQDPSLKEDLLSCFSPVLWDLIQREDNSSALRVLFQEYLQMPRESIRTLVMTAEKDAVKRFLSHVRQSWDQLQVETKEQQAMETMTSAFIHKFTRVTPDLFVDLSQFIPFMSVSDIMTFPTSLMVNDSVLMAIRDHSSEMKSPQKRAFVKRLLQTKVVEEVPSWPAYFLSSILPLLPYVPVCYFQRLTVQQVSSLECCCNAIPLVGRHVLRTVFSKSKNLTCVDVSRLGTLACYLNPEELHQLLMVSPPLWRQLGTCVSEGHASSTGRVRWGGGASHHHAIRSHLSPHPMHPLSELTPAVKMTVSVLIVFSKALEKISGNTSLRLQCLLPYMPLKMLTLALDGPAVLRSITTYKHLPWSPQQVAPLTAISQEEDVSGAALDLLGPLMPFLDRDTFGQVEQESLRLRLDEMKGYCLPQDTMKEMARILTQRDLLGDPATWTIEEVEHTGRLLFALSPSQIASIPLDVLRPDVVEQVLESQKSWEDSEVGQSCKPLGELVEKRENLVRGIVRRRAEPVPGCADIKGTFPSAWSATQLGRMEEEELANCVEDLAQDDSLSPEQRRALWSYGPAKSLTREQILELGCLVMEMSERELQDANLADLGTVTHLGAWRGWTPKKVRAAMMSFLRHSDLKLEELEATELASLGNLLCGLSPMEISRLDPKHLSMATLFLRELHLPCSEQQMEALLSQLSRPQGFGSISSWGPEIFTEIGNLAVGLPDIVLSALVREQVEGLTPEVIGLIPPTKMAVALSSPQFSWLTVEQASAVTEEQWSELGGEQKRALAMALYEGDLPLEHRGEHTCGGVG</sequence>
<dbReference type="InterPro" id="IPR048992">
    <property type="entry name" value="Stereocilin_LRR"/>
</dbReference>
<evidence type="ECO:0000256" key="3">
    <source>
        <dbReference type="SAM" id="SignalP"/>
    </source>
</evidence>
<reference evidence="5" key="1">
    <citation type="submission" date="2025-08" db="UniProtKB">
        <authorList>
            <consortium name="Ensembl"/>
        </authorList>
    </citation>
    <scope>IDENTIFICATION</scope>
</reference>
<keyword evidence="1 3" id="KW-0732">Signal</keyword>
<evidence type="ECO:0000256" key="1">
    <source>
        <dbReference type="ARBA" id="ARBA00022729"/>
    </source>
</evidence>
<feature type="signal peptide" evidence="3">
    <location>
        <begin position="1"/>
        <end position="16"/>
    </location>
</feature>
<dbReference type="Pfam" id="PF21058">
    <property type="entry name" value="Stereocilin"/>
    <property type="match status" value="1"/>
</dbReference>
<keyword evidence="6" id="KW-1185">Reference proteome</keyword>
<dbReference type="Ensembl" id="ENSPKIT00000017477.1">
    <property type="protein sequence ID" value="ENSPKIP00000036530.1"/>
    <property type="gene ID" value="ENSPKIG00000014961.1"/>
</dbReference>
<feature type="domain" description="Stereocilin LRR" evidence="4">
    <location>
        <begin position="662"/>
        <end position="981"/>
    </location>
</feature>
<evidence type="ECO:0000256" key="2">
    <source>
        <dbReference type="ARBA" id="ARBA00023180"/>
    </source>
</evidence>
<dbReference type="GO" id="GO:0060091">
    <property type="term" value="C:kinocilium"/>
    <property type="evidence" value="ECO:0007669"/>
    <property type="project" value="TreeGrafter"/>
</dbReference>
<keyword evidence="2" id="KW-0325">Glycoprotein</keyword>